<keyword evidence="3" id="KW-1185">Reference proteome</keyword>
<keyword evidence="1" id="KW-0812">Transmembrane</keyword>
<evidence type="ECO:0000256" key="1">
    <source>
        <dbReference type="SAM" id="Phobius"/>
    </source>
</evidence>
<evidence type="ECO:0000313" key="3">
    <source>
        <dbReference type="Proteomes" id="UP000242180"/>
    </source>
</evidence>
<organism evidence="2 3">
    <name type="scientific">Syncephalastrum racemosum</name>
    <name type="common">Filamentous fungus</name>
    <dbReference type="NCBI Taxonomy" id="13706"/>
    <lineage>
        <taxon>Eukaryota</taxon>
        <taxon>Fungi</taxon>
        <taxon>Fungi incertae sedis</taxon>
        <taxon>Mucoromycota</taxon>
        <taxon>Mucoromycotina</taxon>
        <taxon>Mucoromycetes</taxon>
        <taxon>Mucorales</taxon>
        <taxon>Syncephalastraceae</taxon>
        <taxon>Syncephalastrum</taxon>
    </lineage>
</organism>
<protein>
    <submittedName>
        <fullName evidence="2">Uncharacterized protein</fullName>
    </submittedName>
</protein>
<gene>
    <name evidence="2" type="ORF">BCR43DRAFT_490320</name>
</gene>
<dbReference type="Proteomes" id="UP000242180">
    <property type="component" value="Unassembled WGS sequence"/>
</dbReference>
<comment type="caution">
    <text evidence="2">The sequence shown here is derived from an EMBL/GenBank/DDBJ whole genome shotgun (WGS) entry which is preliminary data.</text>
</comment>
<feature type="transmembrane region" description="Helical" evidence="1">
    <location>
        <begin position="29"/>
        <end position="48"/>
    </location>
</feature>
<keyword evidence="1" id="KW-0472">Membrane</keyword>
<reference evidence="2 3" key="1">
    <citation type="submission" date="2016-07" db="EMBL/GenBank/DDBJ databases">
        <title>Pervasive Adenine N6-methylation of Active Genes in Fungi.</title>
        <authorList>
            <consortium name="DOE Joint Genome Institute"/>
            <person name="Mondo S.J."/>
            <person name="Dannebaum R.O."/>
            <person name="Kuo R.C."/>
            <person name="Labutti K."/>
            <person name="Haridas S."/>
            <person name="Kuo A."/>
            <person name="Salamov A."/>
            <person name="Ahrendt S.R."/>
            <person name="Lipzen A."/>
            <person name="Sullivan W."/>
            <person name="Andreopoulos W.B."/>
            <person name="Clum A."/>
            <person name="Lindquist E."/>
            <person name="Daum C."/>
            <person name="Ramamoorthy G.K."/>
            <person name="Gryganskyi A."/>
            <person name="Culley D."/>
            <person name="Magnuson J.K."/>
            <person name="James T.Y."/>
            <person name="O'Malley M.A."/>
            <person name="Stajich J.E."/>
            <person name="Spatafora J.W."/>
            <person name="Visel A."/>
            <person name="Grigoriev I.V."/>
        </authorList>
    </citation>
    <scope>NUCLEOTIDE SEQUENCE [LARGE SCALE GENOMIC DNA]</scope>
    <source>
        <strain evidence="2 3">NRRL 2496</strain>
    </source>
</reference>
<keyword evidence="1" id="KW-1133">Transmembrane helix</keyword>
<accession>A0A1X2HFR3</accession>
<name>A0A1X2HFR3_SYNRA</name>
<evidence type="ECO:0000313" key="2">
    <source>
        <dbReference type="EMBL" id="ORY97761.1"/>
    </source>
</evidence>
<dbReference type="EMBL" id="MCGN01000004">
    <property type="protein sequence ID" value="ORY97761.1"/>
    <property type="molecule type" value="Genomic_DNA"/>
</dbReference>
<proteinExistence type="predicted"/>
<sequence>MRMCTCMCAGCVCVYVCKCVCRVFVRMLLIIVVASLLCLYVPLVKLVVMGMAVSVDLFDLNS</sequence>
<dbReference type="AlphaFoldDB" id="A0A1X2HFR3"/>
<dbReference type="InParanoid" id="A0A1X2HFR3"/>